<accession>A0A3B7N173</accession>
<evidence type="ECO:0000313" key="2">
    <source>
        <dbReference type="EMBL" id="AXY77795.1"/>
    </source>
</evidence>
<dbReference type="RefSeq" id="WP_119053668.1">
    <property type="nucleotide sequence ID" value="NZ_CP032157.1"/>
</dbReference>
<dbReference type="KEGG" id="pseg:D3H65_29090"/>
<dbReference type="EMBL" id="CP032157">
    <property type="protein sequence ID" value="AXY77795.1"/>
    <property type="molecule type" value="Genomic_DNA"/>
</dbReference>
<dbReference type="Proteomes" id="UP000263900">
    <property type="component" value="Chromosome"/>
</dbReference>
<proteinExistence type="predicted"/>
<feature type="signal peptide" evidence="1">
    <location>
        <begin position="1"/>
        <end position="20"/>
    </location>
</feature>
<sequence>MLRKFSVLAIGVACSTCAFSQDSTKKSNFVISGSADVYYRYNFANPTIKDENDPLYNKFNSPTSFTQTHNTFALGMASIKVEHSIGKVGMVADLGFGKRAEEFSYNDKNTQLAVKQLYVTYAPSDKIKFTLGSFGTHVGYELVDAYLNRNYSMSYMFSFGPFFHTGLKADINLGGSTALMVGVTNPTDFKSASAEPKMFIGQLSTASKDGAVKGFLNFQGGKYTETDRLTQFDVVGTFGISSKFNLGVNGTWQSRSSKDNAGKWGDSESWYGAAVYLNYDPTSLFGLTLRGEYLNDDKNVLGFNGNIFTPTLSANFKIDNLTIIPEIRFDNASENIFLKHDNTGTKSTGSFILAATYHF</sequence>
<dbReference type="Pfam" id="PF07642">
    <property type="entry name" value="BBP2"/>
    <property type="match status" value="1"/>
</dbReference>
<dbReference type="InterPro" id="IPR011486">
    <property type="entry name" value="BBP2"/>
</dbReference>
<evidence type="ECO:0000313" key="3">
    <source>
        <dbReference type="Proteomes" id="UP000263900"/>
    </source>
</evidence>
<evidence type="ECO:0000256" key="1">
    <source>
        <dbReference type="SAM" id="SignalP"/>
    </source>
</evidence>
<dbReference type="OrthoDB" id="1114561at2"/>
<feature type="chain" id="PRO_5017779229" evidence="1">
    <location>
        <begin position="21"/>
        <end position="359"/>
    </location>
</feature>
<keyword evidence="1" id="KW-0732">Signal</keyword>
<protein>
    <submittedName>
        <fullName evidence="2">Porin</fullName>
    </submittedName>
</protein>
<keyword evidence="3" id="KW-1185">Reference proteome</keyword>
<reference evidence="2 3" key="1">
    <citation type="submission" date="2018-09" db="EMBL/GenBank/DDBJ databases">
        <title>Genome sequencing of strain 6GH32-13.</title>
        <authorList>
            <person name="Weon H.-Y."/>
            <person name="Heo J."/>
            <person name="Kwon S.-W."/>
        </authorList>
    </citation>
    <scope>NUCLEOTIDE SEQUENCE [LARGE SCALE GENOMIC DNA]</scope>
    <source>
        <strain evidence="2 3">5GH32-13</strain>
    </source>
</reference>
<gene>
    <name evidence="2" type="ORF">D3H65_29090</name>
</gene>
<name>A0A3B7N173_9BACT</name>
<dbReference type="SUPFAM" id="SSF56935">
    <property type="entry name" value="Porins"/>
    <property type="match status" value="1"/>
</dbReference>
<organism evidence="2 3">
    <name type="scientific">Paraflavitalea soli</name>
    <dbReference type="NCBI Taxonomy" id="2315862"/>
    <lineage>
        <taxon>Bacteria</taxon>
        <taxon>Pseudomonadati</taxon>
        <taxon>Bacteroidota</taxon>
        <taxon>Chitinophagia</taxon>
        <taxon>Chitinophagales</taxon>
        <taxon>Chitinophagaceae</taxon>
        <taxon>Paraflavitalea</taxon>
    </lineage>
</organism>
<dbReference type="AlphaFoldDB" id="A0A3B7N173"/>